<dbReference type="AlphaFoldDB" id="F0Y079"/>
<evidence type="ECO:0000313" key="5">
    <source>
        <dbReference type="Proteomes" id="UP000002729"/>
    </source>
</evidence>
<sequence>TTLMVRNIPNKYTQKAVLEELDVKFANTYDFFYLPIDFKNKCNVGYAFINLVVSKDALRLFKEFNGRRWTCFRSGKVCAITYARIQGKQAMIQRFQNSSLLNESLDVQPRLF</sequence>
<gene>
    <name evidence="4" type="ORF">AURANDRAFT_16762</name>
</gene>
<organism evidence="5">
    <name type="scientific">Aureococcus anophagefferens</name>
    <name type="common">Harmful bloom alga</name>
    <dbReference type="NCBI Taxonomy" id="44056"/>
    <lineage>
        <taxon>Eukaryota</taxon>
        <taxon>Sar</taxon>
        <taxon>Stramenopiles</taxon>
        <taxon>Ochrophyta</taxon>
        <taxon>Pelagophyceae</taxon>
        <taxon>Pelagomonadales</taxon>
        <taxon>Pelagomonadaceae</taxon>
        <taxon>Aureococcus</taxon>
    </lineage>
</organism>
<dbReference type="GO" id="GO:0003723">
    <property type="term" value="F:RNA binding"/>
    <property type="evidence" value="ECO:0007669"/>
    <property type="project" value="UniProtKB-UniRule"/>
</dbReference>
<feature type="non-terminal residue" evidence="4">
    <location>
        <position position="112"/>
    </location>
</feature>
<reference evidence="4 5" key="1">
    <citation type="journal article" date="2011" name="Proc. Natl. Acad. Sci. U.S.A.">
        <title>Niche of harmful alga Aureococcus anophagefferens revealed through ecogenomics.</title>
        <authorList>
            <person name="Gobler C.J."/>
            <person name="Berry D.L."/>
            <person name="Dyhrman S.T."/>
            <person name="Wilhelm S.W."/>
            <person name="Salamov A."/>
            <person name="Lobanov A.V."/>
            <person name="Zhang Y."/>
            <person name="Collier J.L."/>
            <person name="Wurch L.L."/>
            <person name="Kustka A.B."/>
            <person name="Dill B.D."/>
            <person name="Shah M."/>
            <person name="VerBerkmoes N.C."/>
            <person name="Kuo A."/>
            <person name="Terry A."/>
            <person name="Pangilinan J."/>
            <person name="Lindquist E.A."/>
            <person name="Lucas S."/>
            <person name="Paulsen I.T."/>
            <person name="Hattenrath-Lehmann T.K."/>
            <person name="Talmage S.C."/>
            <person name="Walker E.A."/>
            <person name="Koch F."/>
            <person name="Burson A.M."/>
            <person name="Marcoval M.A."/>
            <person name="Tang Y.Z."/>
            <person name="Lecleir G.R."/>
            <person name="Coyne K.J."/>
            <person name="Berg G.M."/>
            <person name="Bertrand E.M."/>
            <person name="Saito M.A."/>
            <person name="Gladyshev V.N."/>
            <person name="Grigoriev I.V."/>
        </authorList>
    </citation>
    <scope>NUCLEOTIDE SEQUENCE [LARGE SCALE GENOMIC DNA]</scope>
    <source>
        <strain evidence="5">CCMP 1984</strain>
    </source>
</reference>
<dbReference type="PROSITE" id="PS50102">
    <property type="entry name" value="RRM"/>
    <property type="match status" value="1"/>
</dbReference>
<name>F0Y079_AURAN</name>
<dbReference type="InterPro" id="IPR035979">
    <property type="entry name" value="RBD_domain_sf"/>
</dbReference>
<dbReference type="Proteomes" id="UP000002729">
    <property type="component" value="Unassembled WGS sequence"/>
</dbReference>
<keyword evidence="1 2" id="KW-0694">RNA-binding</keyword>
<dbReference type="Pfam" id="PF04059">
    <property type="entry name" value="RRM_2"/>
    <property type="match status" value="1"/>
</dbReference>
<dbReference type="InParanoid" id="F0Y079"/>
<dbReference type="InterPro" id="IPR012677">
    <property type="entry name" value="Nucleotide-bd_a/b_plait_sf"/>
</dbReference>
<dbReference type="GeneID" id="20218714"/>
<feature type="non-terminal residue" evidence="4">
    <location>
        <position position="1"/>
    </location>
</feature>
<keyword evidence="5" id="KW-1185">Reference proteome</keyword>
<dbReference type="PANTHER" id="PTHR23189">
    <property type="entry name" value="RNA RECOGNITION MOTIF-CONTAINING"/>
    <property type="match status" value="1"/>
</dbReference>
<dbReference type="SUPFAM" id="SSF54928">
    <property type="entry name" value="RNA-binding domain, RBD"/>
    <property type="match status" value="1"/>
</dbReference>
<proteinExistence type="predicted"/>
<dbReference type="Gene3D" id="3.30.70.330">
    <property type="match status" value="1"/>
</dbReference>
<dbReference type="OrthoDB" id="417481at2759"/>
<evidence type="ECO:0000256" key="1">
    <source>
        <dbReference type="ARBA" id="ARBA00022884"/>
    </source>
</evidence>
<evidence type="ECO:0000259" key="3">
    <source>
        <dbReference type="PROSITE" id="PS50102"/>
    </source>
</evidence>
<dbReference type="RefSeq" id="XP_009033840.1">
    <property type="nucleotide sequence ID" value="XM_009035592.1"/>
</dbReference>
<dbReference type="KEGG" id="aaf:AURANDRAFT_16762"/>
<feature type="domain" description="RRM" evidence="3">
    <location>
        <begin position="1"/>
        <end position="85"/>
    </location>
</feature>
<dbReference type="eggNOG" id="KOG4660">
    <property type="taxonomic scope" value="Eukaryota"/>
</dbReference>
<protein>
    <recommendedName>
        <fullName evidence="3">RRM domain-containing protein</fullName>
    </recommendedName>
</protein>
<evidence type="ECO:0000313" key="4">
    <source>
        <dbReference type="EMBL" id="EGB11478.1"/>
    </source>
</evidence>
<accession>F0Y079</accession>
<dbReference type="InterPro" id="IPR007201">
    <property type="entry name" value="Mei2-like_Rrm_C"/>
</dbReference>
<dbReference type="InterPro" id="IPR000504">
    <property type="entry name" value="RRM_dom"/>
</dbReference>
<evidence type="ECO:0000256" key="2">
    <source>
        <dbReference type="PROSITE-ProRule" id="PRU00176"/>
    </source>
</evidence>
<dbReference type="OMA" id="QANINHY"/>
<dbReference type="EMBL" id="GL833122">
    <property type="protein sequence ID" value="EGB11478.1"/>
    <property type="molecule type" value="Genomic_DNA"/>
</dbReference>